<gene>
    <name evidence="2" type="ORF">SDC9_121465</name>
</gene>
<protein>
    <recommendedName>
        <fullName evidence="3">Tetratricopeptide repeat-like domain-containing protein</fullName>
    </recommendedName>
</protein>
<dbReference type="SUPFAM" id="SSF48452">
    <property type="entry name" value="TPR-like"/>
    <property type="match status" value="1"/>
</dbReference>
<sequence length="223" mass="25082">MSKNVKNHDAEEAIEHALTSTEHVIEKYKKPILYGVIAVIAIAALSLGYQHLIRKPKMQEAMAQTFLAEQYFRADSFALALNGDGNAYGFKKIIDEYGTLAGEAVYFYAGICELQLGQYKNAIDYLKKYDGDDQILSARALACIGDAHAGLQENKEAINYYLKAANFAENAFAAEYLLKAGIMYEELGEKDNAIKTYQEIKDKYPQTVEGYEIDKYISRIQQQ</sequence>
<proteinExistence type="predicted"/>
<evidence type="ECO:0000256" key="1">
    <source>
        <dbReference type="SAM" id="Phobius"/>
    </source>
</evidence>
<keyword evidence="1" id="KW-1133">Transmembrane helix</keyword>
<name>A0A645CC11_9ZZZZ</name>
<dbReference type="SMART" id="SM00028">
    <property type="entry name" value="TPR"/>
    <property type="match status" value="3"/>
</dbReference>
<evidence type="ECO:0008006" key="3">
    <source>
        <dbReference type="Google" id="ProtNLM"/>
    </source>
</evidence>
<comment type="caution">
    <text evidence="2">The sequence shown here is derived from an EMBL/GenBank/DDBJ whole genome shotgun (WGS) entry which is preliminary data.</text>
</comment>
<keyword evidence="1" id="KW-0812">Transmembrane</keyword>
<accession>A0A645CC11</accession>
<dbReference type="InterPro" id="IPR019734">
    <property type="entry name" value="TPR_rpt"/>
</dbReference>
<dbReference type="AlphaFoldDB" id="A0A645CC11"/>
<organism evidence="2">
    <name type="scientific">bioreactor metagenome</name>
    <dbReference type="NCBI Taxonomy" id="1076179"/>
    <lineage>
        <taxon>unclassified sequences</taxon>
        <taxon>metagenomes</taxon>
        <taxon>ecological metagenomes</taxon>
    </lineage>
</organism>
<reference evidence="2" key="1">
    <citation type="submission" date="2019-08" db="EMBL/GenBank/DDBJ databases">
        <authorList>
            <person name="Kucharzyk K."/>
            <person name="Murdoch R.W."/>
            <person name="Higgins S."/>
            <person name="Loffler F."/>
        </authorList>
    </citation>
    <scope>NUCLEOTIDE SEQUENCE</scope>
</reference>
<dbReference type="EMBL" id="VSSQ01025991">
    <property type="protein sequence ID" value="MPM74477.1"/>
    <property type="molecule type" value="Genomic_DNA"/>
</dbReference>
<dbReference type="Pfam" id="PF13181">
    <property type="entry name" value="TPR_8"/>
    <property type="match status" value="1"/>
</dbReference>
<keyword evidence="1" id="KW-0472">Membrane</keyword>
<evidence type="ECO:0000313" key="2">
    <source>
        <dbReference type="EMBL" id="MPM74477.1"/>
    </source>
</evidence>
<dbReference type="Gene3D" id="1.25.40.10">
    <property type="entry name" value="Tetratricopeptide repeat domain"/>
    <property type="match status" value="1"/>
</dbReference>
<feature type="transmembrane region" description="Helical" evidence="1">
    <location>
        <begin position="32"/>
        <end position="49"/>
    </location>
</feature>
<dbReference type="PROSITE" id="PS50005">
    <property type="entry name" value="TPR"/>
    <property type="match status" value="1"/>
</dbReference>
<dbReference type="Pfam" id="PF13174">
    <property type="entry name" value="TPR_6"/>
    <property type="match status" value="2"/>
</dbReference>
<dbReference type="InterPro" id="IPR011990">
    <property type="entry name" value="TPR-like_helical_dom_sf"/>
</dbReference>